<gene>
    <name evidence="1" type="ORF">CR513_04742</name>
</gene>
<evidence type="ECO:0000313" key="2">
    <source>
        <dbReference type="Proteomes" id="UP000257109"/>
    </source>
</evidence>
<accession>A0A371I6M9</accession>
<keyword evidence="2" id="KW-1185">Reference proteome</keyword>
<dbReference type="AlphaFoldDB" id="A0A371I6M9"/>
<dbReference type="EMBL" id="QJKJ01000795">
    <property type="protein sequence ID" value="RDY10707.1"/>
    <property type="molecule type" value="Genomic_DNA"/>
</dbReference>
<comment type="caution">
    <text evidence="1">The sequence shown here is derived from an EMBL/GenBank/DDBJ whole genome shotgun (WGS) entry which is preliminary data.</text>
</comment>
<evidence type="ECO:0000313" key="1">
    <source>
        <dbReference type="EMBL" id="RDY10707.1"/>
    </source>
</evidence>
<organism evidence="1 2">
    <name type="scientific">Mucuna pruriens</name>
    <name type="common">Velvet bean</name>
    <name type="synonym">Dolichos pruriens</name>
    <dbReference type="NCBI Taxonomy" id="157652"/>
    <lineage>
        <taxon>Eukaryota</taxon>
        <taxon>Viridiplantae</taxon>
        <taxon>Streptophyta</taxon>
        <taxon>Embryophyta</taxon>
        <taxon>Tracheophyta</taxon>
        <taxon>Spermatophyta</taxon>
        <taxon>Magnoliopsida</taxon>
        <taxon>eudicotyledons</taxon>
        <taxon>Gunneridae</taxon>
        <taxon>Pentapetalae</taxon>
        <taxon>rosids</taxon>
        <taxon>fabids</taxon>
        <taxon>Fabales</taxon>
        <taxon>Fabaceae</taxon>
        <taxon>Papilionoideae</taxon>
        <taxon>50 kb inversion clade</taxon>
        <taxon>NPAAA clade</taxon>
        <taxon>indigoferoid/millettioid clade</taxon>
        <taxon>Phaseoleae</taxon>
        <taxon>Mucuna</taxon>
    </lineage>
</organism>
<protein>
    <submittedName>
        <fullName evidence="1">Uncharacterized protein</fullName>
    </submittedName>
</protein>
<name>A0A371I6M9_MUCPR</name>
<dbReference type="Proteomes" id="UP000257109">
    <property type="component" value="Unassembled WGS sequence"/>
</dbReference>
<dbReference type="OrthoDB" id="1747743at2759"/>
<dbReference type="PANTHER" id="PTHR35046">
    <property type="entry name" value="ZINC KNUCKLE (CCHC-TYPE) FAMILY PROTEIN"/>
    <property type="match status" value="1"/>
</dbReference>
<feature type="non-terminal residue" evidence="1">
    <location>
        <position position="1"/>
    </location>
</feature>
<reference evidence="1" key="1">
    <citation type="submission" date="2018-05" db="EMBL/GenBank/DDBJ databases">
        <title>Draft genome of Mucuna pruriens seed.</title>
        <authorList>
            <person name="Nnadi N.E."/>
            <person name="Vos R."/>
            <person name="Hasami M.H."/>
            <person name="Devisetty U.K."/>
            <person name="Aguiy J.C."/>
        </authorList>
    </citation>
    <scope>NUCLEOTIDE SEQUENCE [LARGE SCALE GENOMIC DNA]</scope>
    <source>
        <strain evidence="1">JCA_2017</strain>
    </source>
</reference>
<sequence length="81" mass="9261">MLRDNGEVDSKSSTKEDTSSSFISLKLVEKLALPIMPHPKPYKLQWLSEKCEIVVDRQVYKDDVVYDLVPMEATHTLLGRP</sequence>
<proteinExistence type="predicted"/>
<dbReference type="CDD" id="cd00303">
    <property type="entry name" value="retropepsin_like"/>
    <property type="match status" value="1"/>
</dbReference>
<dbReference type="PANTHER" id="PTHR35046:SF26">
    <property type="entry name" value="RNA-DIRECTED DNA POLYMERASE"/>
    <property type="match status" value="1"/>
</dbReference>